<feature type="region of interest" description="Disordered" evidence="1">
    <location>
        <begin position="1"/>
        <end position="24"/>
    </location>
</feature>
<protein>
    <submittedName>
        <fullName evidence="2">Uncharacterized protein</fullName>
    </submittedName>
</protein>
<evidence type="ECO:0000256" key="1">
    <source>
        <dbReference type="SAM" id="MobiDB-lite"/>
    </source>
</evidence>
<proteinExistence type="predicted"/>
<evidence type="ECO:0000313" key="2">
    <source>
        <dbReference type="EMBL" id="GFO28770.1"/>
    </source>
</evidence>
<feature type="compositionally biased region" description="Low complexity" evidence="1">
    <location>
        <begin position="61"/>
        <end position="75"/>
    </location>
</feature>
<comment type="caution">
    <text evidence="2">The sequence shown here is derived from an EMBL/GenBank/DDBJ whole genome shotgun (WGS) entry which is preliminary data.</text>
</comment>
<gene>
    <name evidence="2" type="ORF">PoB_005527500</name>
</gene>
<feature type="compositionally biased region" description="Polar residues" evidence="1">
    <location>
        <begin position="1"/>
        <end position="15"/>
    </location>
</feature>
<evidence type="ECO:0000313" key="3">
    <source>
        <dbReference type="Proteomes" id="UP000735302"/>
    </source>
</evidence>
<accession>A0AAV4CBG4</accession>
<name>A0AAV4CBG4_9GAST</name>
<organism evidence="2 3">
    <name type="scientific">Plakobranchus ocellatus</name>
    <dbReference type="NCBI Taxonomy" id="259542"/>
    <lineage>
        <taxon>Eukaryota</taxon>
        <taxon>Metazoa</taxon>
        <taxon>Spiralia</taxon>
        <taxon>Lophotrochozoa</taxon>
        <taxon>Mollusca</taxon>
        <taxon>Gastropoda</taxon>
        <taxon>Heterobranchia</taxon>
        <taxon>Euthyneura</taxon>
        <taxon>Panpulmonata</taxon>
        <taxon>Sacoglossa</taxon>
        <taxon>Placobranchoidea</taxon>
        <taxon>Plakobranchidae</taxon>
        <taxon>Plakobranchus</taxon>
    </lineage>
</organism>
<dbReference type="AlphaFoldDB" id="A0AAV4CBG4"/>
<sequence>MGSQTFPDNASLSCSNKKRKHQRRKMQVLRILGLLFSDNSSDKDVHDEENTEEETENDGYVRSVPSTSTASPVPEAATYESTDAAIMDEPLRPRTSAPVSAIQNLHNASELSKKFTKDRFKSIPYGMFSTQNVEQTVFFRQMVIPLESHPCRGTMVTVIDLLNVQLFKLPLTVVISVSLLNWQAED</sequence>
<feature type="region of interest" description="Disordered" evidence="1">
    <location>
        <begin position="39"/>
        <end position="75"/>
    </location>
</feature>
<keyword evidence="3" id="KW-1185">Reference proteome</keyword>
<reference evidence="2 3" key="1">
    <citation type="journal article" date="2021" name="Elife">
        <title>Chloroplast acquisition without the gene transfer in kleptoplastic sea slugs, Plakobranchus ocellatus.</title>
        <authorList>
            <person name="Maeda T."/>
            <person name="Takahashi S."/>
            <person name="Yoshida T."/>
            <person name="Shimamura S."/>
            <person name="Takaki Y."/>
            <person name="Nagai Y."/>
            <person name="Toyoda A."/>
            <person name="Suzuki Y."/>
            <person name="Arimoto A."/>
            <person name="Ishii H."/>
            <person name="Satoh N."/>
            <person name="Nishiyama T."/>
            <person name="Hasebe M."/>
            <person name="Maruyama T."/>
            <person name="Minagawa J."/>
            <person name="Obokata J."/>
            <person name="Shigenobu S."/>
        </authorList>
    </citation>
    <scope>NUCLEOTIDE SEQUENCE [LARGE SCALE GENOMIC DNA]</scope>
</reference>
<dbReference type="Proteomes" id="UP000735302">
    <property type="component" value="Unassembled WGS sequence"/>
</dbReference>
<dbReference type="EMBL" id="BLXT01006082">
    <property type="protein sequence ID" value="GFO28770.1"/>
    <property type="molecule type" value="Genomic_DNA"/>
</dbReference>